<dbReference type="InterPro" id="IPR027624">
    <property type="entry name" value="TOMM_cyclo_SagD"/>
</dbReference>
<dbReference type="Gene3D" id="3.30.1330.230">
    <property type="match status" value="1"/>
</dbReference>
<dbReference type="AlphaFoldDB" id="A0A1H0J257"/>
<dbReference type="NCBIfam" id="TIGR03882">
    <property type="entry name" value="cyclo_dehyd_2"/>
    <property type="match status" value="1"/>
</dbReference>
<dbReference type="GO" id="GO:0005840">
    <property type="term" value="C:ribosome"/>
    <property type="evidence" value="ECO:0007669"/>
    <property type="project" value="UniProtKB-KW"/>
</dbReference>
<dbReference type="GO" id="GO:0016740">
    <property type="term" value="F:transferase activity"/>
    <property type="evidence" value="ECO:0007669"/>
    <property type="project" value="UniProtKB-KW"/>
</dbReference>
<evidence type="ECO:0000313" key="4">
    <source>
        <dbReference type="Proteomes" id="UP000199341"/>
    </source>
</evidence>
<reference evidence="3 4" key="1">
    <citation type="submission" date="2016-10" db="EMBL/GenBank/DDBJ databases">
        <authorList>
            <person name="de Groot N.N."/>
        </authorList>
    </citation>
    <scope>NUCLEOTIDE SEQUENCE [LARGE SCALE GENOMIC DNA]</scope>
    <source>
        <strain evidence="3 4">CGMCC 4.2022</strain>
    </source>
</reference>
<dbReference type="Proteomes" id="UP000199341">
    <property type="component" value="Unassembled WGS sequence"/>
</dbReference>
<accession>A0A1H0J257</accession>
<dbReference type="Gene3D" id="3.40.50.720">
    <property type="entry name" value="NAD(P)-binding Rossmann-like Domain"/>
    <property type="match status" value="1"/>
</dbReference>
<sequence>MTPDDTSEARPPRIRGGLLAFRRHLRVEEVPGRGTFVLSERGLRVLAGRSVGRLAALLDGTRDVASVLRDAGPDTDARAIGADLTALITAGVVAARDPARQGTGAAADPAAAAYWDAAGLPGPTAGARIGLIVTGRSDPAAVRGELAALQVPLLPEPGAGRGAPHRPGHPARPGAGDAPRRQPGAGLPRASGDASAGAGEVHPAGDAVPSVGREQDAGVPRPSGGGAAAGAEGLCPPGDAVLDIVVCDDYLAAPLRDIDAAHRAAGRPWLLVRPGGPVLWTGPVLRPGQGPCWSCLTYWLREHRAAERVLQDALGLAEPPAPPETSLAATRSLGLRLAALEALKWAAGHSYEGPDAVHTLDTLTLEGRRHTVTRRPQCPECGDPSLGSRAGAPVVLAPRPKGFRGATGHRAVGPQEVLDRYGHLVSDITGPVAELRRAPHGPAALNAFVAGHNLALTAGTSGPATGLRQFAGGKGTTEAEARAGALCEALERRSGVFDGTEPKVRDTLRALGADAVPPNAVQLYAERQYRERAAWNPGRPGYEHVCDPLPAGEPIDWSPVWSLTGRRHLLLPTALLYYGVPDSVAGRRHARADSNGCAAGSSLEDAVLQGFLELVERDAVALWWYNRTRQPALDLDAFGDPWLAGVRDLHAGLHREVWALDLTADLGIPVVAALSRRTDRPAGAGEDIVFGFGAHLDLGVAVRRAVAEMNQLAPAVVDARADGTGYGLDDPAALAWWRGATTGGHPYLLADPEAKPTGPGDHPFPVHADLKDDLDLITGLVAAAGLDLLVLDQTRPDIGLPVARVLVPGLRPFWRRLAPGRLYDVPVRLGRLAATTEYDALNPLSMFI</sequence>
<dbReference type="Gene3D" id="3.30.40.250">
    <property type="match status" value="1"/>
</dbReference>
<dbReference type="Gene3D" id="3.90.930.60">
    <property type="match status" value="1"/>
</dbReference>
<dbReference type="PROSITE" id="PS51664">
    <property type="entry name" value="YCAO"/>
    <property type="match status" value="1"/>
</dbReference>
<feature type="region of interest" description="Disordered" evidence="1">
    <location>
        <begin position="154"/>
        <end position="230"/>
    </location>
</feature>
<feature type="compositionally biased region" description="Low complexity" evidence="1">
    <location>
        <begin position="171"/>
        <end position="186"/>
    </location>
</feature>
<dbReference type="PANTHER" id="PTHR37809:SF1">
    <property type="entry name" value="RIBOSOMAL PROTEIN S12 METHYLTHIOTRANSFERASE ACCESSORY FACTOR YCAO"/>
    <property type="match status" value="1"/>
</dbReference>
<dbReference type="NCBIfam" id="TIGR03604">
    <property type="entry name" value="TOMM_cyclo_SagD"/>
    <property type="match status" value="1"/>
</dbReference>
<dbReference type="STRING" id="310781.SAMN05216259_109202"/>
<gene>
    <name evidence="3" type="ORF">SAMN05216259_109202</name>
</gene>
<dbReference type="OrthoDB" id="2379922at2"/>
<keyword evidence="4" id="KW-1185">Reference proteome</keyword>
<keyword evidence="3" id="KW-0808">Transferase</keyword>
<evidence type="ECO:0000259" key="2">
    <source>
        <dbReference type="PROSITE" id="PS51664"/>
    </source>
</evidence>
<feature type="domain" description="YcaO" evidence="2">
    <location>
        <begin position="473"/>
        <end position="848"/>
    </location>
</feature>
<evidence type="ECO:0000256" key="1">
    <source>
        <dbReference type="SAM" id="MobiDB-lite"/>
    </source>
</evidence>
<protein>
    <submittedName>
        <fullName evidence="3">Ribosomal protein S12 methylthiotransferase accessory factor</fullName>
    </submittedName>
</protein>
<proteinExistence type="predicted"/>
<keyword evidence="3" id="KW-0687">Ribonucleoprotein</keyword>
<organism evidence="3 4">
    <name type="scientific">Actinacidiphila guanduensis</name>
    <dbReference type="NCBI Taxonomy" id="310781"/>
    <lineage>
        <taxon>Bacteria</taxon>
        <taxon>Bacillati</taxon>
        <taxon>Actinomycetota</taxon>
        <taxon>Actinomycetes</taxon>
        <taxon>Kitasatosporales</taxon>
        <taxon>Streptomycetaceae</taxon>
        <taxon>Actinacidiphila</taxon>
    </lineage>
</organism>
<dbReference type="PANTHER" id="PTHR37809">
    <property type="entry name" value="RIBOSOMAL PROTEIN S12 METHYLTHIOTRANSFERASE ACCESSORY FACTOR YCAO"/>
    <property type="match status" value="1"/>
</dbReference>
<name>A0A1H0J257_9ACTN</name>
<dbReference type="EMBL" id="FNIE01000009">
    <property type="protein sequence ID" value="SDO37560.1"/>
    <property type="molecule type" value="Genomic_DNA"/>
</dbReference>
<dbReference type="RefSeq" id="WP_093786096.1">
    <property type="nucleotide sequence ID" value="NZ_FNIE01000009.1"/>
</dbReference>
<dbReference type="InterPro" id="IPR022291">
    <property type="entry name" value="Bacteriocin_synth_cyclodeHase"/>
</dbReference>
<dbReference type="InterPro" id="IPR003776">
    <property type="entry name" value="YcaO-like_dom"/>
</dbReference>
<dbReference type="Gene3D" id="3.30.160.660">
    <property type="match status" value="1"/>
</dbReference>
<keyword evidence="3" id="KW-0689">Ribosomal protein</keyword>
<evidence type="ECO:0000313" key="3">
    <source>
        <dbReference type="EMBL" id="SDO37560.1"/>
    </source>
</evidence>
<dbReference type="Pfam" id="PF02624">
    <property type="entry name" value="YcaO"/>
    <property type="match status" value="1"/>
</dbReference>